<reference evidence="2 3" key="1">
    <citation type="journal article" date="2013" name="Nature">
        <title>The genomes of four tapeworm species reveal adaptations to parasitism.</title>
        <authorList>
            <person name="Tsai I.J."/>
            <person name="Zarowiecki M."/>
            <person name="Holroyd N."/>
            <person name="Garciarrubio A."/>
            <person name="Sanchez-Flores A."/>
            <person name="Brooks K.L."/>
            <person name="Tracey A."/>
            <person name="Bobes R.J."/>
            <person name="Fragoso G."/>
            <person name="Sciutto E."/>
            <person name="Aslett M."/>
            <person name="Beasley H."/>
            <person name="Bennett H.M."/>
            <person name="Cai J."/>
            <person name="Camicia F."/>
            <person name="Clark R."/>
            <person name="Cucher M."/>
            <person name="De Silva N."/>
            <person name="Day T.A."/>
            <person name="Deplazes P."/>
            <person name="Estrada K."/>
            <person name="Fernandez C."/>
            <person name="Holland P.W."/>
            <person name="Hou J."/>
            <person name="Hu S."/>
            <person name="Huckvale T."/>
            <person name="Hung S.S."/>
            <person name="Kamenetzky L."/>
            <person name="Keane J.A."/>
            <person name="Kiss F."/>
            <person name="Koziol U."/>
            <person name="Lambert O."/>
            <person name="Liu K."/>
            <person name="Luo X."/>
            <person name="Luo Y."/>
            <person name="Macchiaroli N."/>
            <person name="Nichol S."/>
            <person name="Paps J."/>
            <person name="Parkinson J."/>
            <person name="Pouchkina-Stantcheva N."/>
            <person name="Riddiford N."/>
            <person name="Rosenzvit M."/>
            <person name="Salinas G."/>
            <person name="Wasmuth J.D."/>
            <person name="Zamanian M."/>
            <person name="Zheng Y."/>
            <person name="Cai X."/>
            <person name="Soberon X."/>
            <person name="Olson P.D."/>
            <person name="Laclette J.P."/>
            <person name="Brehm K."/>
            <person name="Berriman M."/>
            <person name="Garciarrubio A."/>
            <person name="Bobes R.J."/>
            <person name="Fragoso G."/>
            <person name="Sanchez-Flores A."/>
            <person name="Estrada K."/>
            <person name="Cevallos M.A."/>
            <person name="Morett E."/>
            <person name="Gonzalez V."/>
            <person name="Portillo T."/>
            <person name="Ochoa-Leyva A."/>
            <person name="Jose M.V."/>
            <person name="Sciutto E."/>
            <person name="Landa A."/>
            <person name="Jimenez L."/>
            <person name="Valdes V."/>
            <person name="Carrero J.C."/>
            <person name="Larralde C."/>
            <person name="Morales-Montor J."/>
            <person name="Limon-Lason J."/>
            <person name="Soberon X."/>
            <person name="Laclette J.P."/>
        </authorList>
    </citation>
    <scope>NUCLEOTIDE SEQUENCE [LARGE SCALE GENOMIC DNA]</scope>
</reference>
<proteinExistence type="predicted"/>
<organism evidence="2">
    <name type="scientific">Echinococcus granulosus</name>
    <name type="common">Hydatid tapeworm</name>
    <dbReference type="NCBI Taxonomy" id="6210"/>
    <lineage>
        <taxon>Eukaryota</taxon>
        <taxon>Metazoa</taxon>
        <taxon>Spiralia</taxon>
        <taxon>Lophotrochozoa</taxon>
        <taxon>Platyhelminthes</taxon>
        <taxon>Cestoda</taxon>
        <taxon>Eucestoda</taxon>
        <taxon>Cyclophyllidea</taxon>
        <taxon>Taeniidae</taxon>
        <taxon>Echinococcus</taxon>
        <taxon>Echinococcus granulosus group</taxon>
    </lineage>
</organism>
<dbReference type="Proteomes" id="UP000492820">
    <property type="component" value="Unassembled WGS sequence"/>
</dbReference>
<evidence type="ECO:0000313" key="2">
    <source>
        <dbReference type="EMBL" id="CDS18568.1"/>
    </source>
</evidence>
<reference evidence="4" key="3">
    <citation type="submission" date="2020-10" db="UniProtKB">
        <authorList>
            <consortium name="WormBaseParasite"/>
        </authorList>
    </citation>
    <scope>IDENTIFICATION</scope>
</reference>
<reference evidence="2" key="2">
    <citation type="submission" date="2014-06" db="EMBL/GenBank/DDBJ databases">
        <authorList>
            <person name="Aslett M."/>
        </authorList>
    </citation>
    <scope>NUCLEOTIDE SEQUENCE</scope>
</reference>
<dbReference type="OrthoDB" id="6287032at2759"/>
<evidence type="ECO:0000313" key="4">
    <source>
        <dbReference type="WBParaSite" id="EgrG_000635500"/>
    </source>
</evidence>
<evidence type="ECO:0000313" key="3">
    <source>
        <dbReference type="Proteomes" id="UP000492820"/>
    </source>
</evidence>
<dbReference type="WBParaSite" id="EgrG_000635500">
    <property type="protein sequence ID" value="EgrG_000635500"/>
    <property type="gene ID" value="EgrG_000635500"/>
</dbReference>
<dbReference type="AlphaFoldDB" id="A0A068WJC8"/>
<protein>
    <submittedName>
        <fullName evidence="4">Expressed conserved protein</fullName>
    </submittedName>
</protein>
<evidence type="ECO:0000256" key="1">
    <source>
        <dbReference type="SAM" id="MobiDB-lite"/>
    </source>
</evidence>
<dbReference type="EMBL" id="LK028578">
    <property type="protein sequence ID" value="CDS18568.1"/>
    <property type="molecule type" value="Genomic_DNA"/>
</dbReference>
<accession>A0A068WJC8</accession>
<gene>
    <name evidence="2" type="ORF">EgrG_000635500</name>
</gene>
<sequence>MAARRLLSVHETINSAKMRVLKLYHGQTKGEKLQAASSSHSNSVVNVFVLEHHRNRENELFQENRELQNLVSVPSARMLRFAHRLRQKRRLRQLLGATPEVQLAMDVAVVSLDGGMENDFSDTSSDSSLSEVRTSVQSQLVDMERHRRQPANVQHLLLERSLHPVRHRLICRVHRLSRRLWRKIKATDRPEERSSTSPTTLSSVEVVEGNVLPPESAVTDPKSSQDEMVVFENKMVPRKFLSDDSGVGITKVTFTPTPRRLGQKPQQGEHFVMTIHVEGIFYEKILSLIALTVLRWKIRILKYNITFLLITAFVEYLCGL</sequence>
<feature type="region of interest" description="Disordered" evidence="1">
    <location>
        <begin position="186"/>
        <end position="206"/>
    </location>
</feature>
<name>A0A068WJC8_ECHGR</name>